<evidence type="ECO:0000313" key="3">
    <source>
        <dbReference type="Proteomes" id="UP000193409"/>
    </source>
</evidence>
<name>A0A1Y5TSY1_9RHOB</name>
<dbReference type="InterPro" id="IPR005158">
    <property type="entry name" value="BTAD"/>
</dbReference>
<reference evidence="2 3" key="1">
    <citation type="submission" date="2017-03" db="EMBL/GenBank/DDBJ databases">
        <authorList>
            <person name="Afonso C.L."/>
            <person name="Miller P.J."/>
            <person name="Scott M.A."/>
            <person name="Spackman E."/>
            <person name="Goraichik I."/>
            <person name="Dimitrov K.M."/>
            <person name="Suarez D.L."/>
            <person name="Swayne D.E."/>
        </authorList>
    </citation>
    <scope>NUCLEOTIDE SEQUENCE [LARGE SCALE GENOMIC DNA]</scope>
    <source>
        <strain evidence="2 3">CECT 7680</strain>
    </source>
</reference>
<dbReference type="Proteomes" id="UP000193409">
    <property type="component" value="Unassembled WGS sequence"/>
</dbReference>
<dbReference type="PANTHER" id="PTHR35807">
    <property type="entry name" value="TRANSCRIPTIONAL REGULATOR REDD-RELATED"/>
    <property type="match status" value="1"/>
</dbReference>
<proteinExistence type="predicted"/>
<dbReference type="GO" id="GO:0003677">
    <property type="term" value="F:DNA binding"/>
    <property type="evidence" value="ECO:0007669"/>
    <property type="project" value="InterPro"/>
</dbReference>
<dbReference type="InterPro" id="IPR011990">
    <property type="entry name" value="TPR-like_helical_dom_sf"/>
</dbReference>
<gene>
    <name evidence="2" type="ORF">PSA7680_03651</name>
</gene>
<protein>
    <submittedName>
        <fullName evidence="2">Bacterial transcriptional activator domain protein</fullName>
    </submittedName>
</protein>
<evidence type="ECO:0000259" key="1">
    <source>
        <dbReference type="SMART" id="SM01043"/>
    </source>
</evidence>
<sequence length="658" mass="72310">MHNVLRISVVGDVDIRAAGEPVLAGKRKALALLTYLALAAPHRFPRSVVAGLLWENVPEAAARNSLRQILSDLRKAFTGPAEALVSIDRESLGLDTAGVEVDAVALMEELAAGRLPDVLIANPELPDLLFRGLDGIGDEFDAWLHEMRRVFEEQLTERLGRLIEPGSAPEETRLKAAGILLRLDPFNEKACREVMAISAARGETREALKAYEALFMRLEEEMDIEPSPQTQDLAVRIKMGEFKADPPAQPAARPAAVATEIGPPRLAVFPFQNLGPDDVPDYFVDGILEDTVCMLASLKEPRVLSSNSTRGANLRERSARERARELGANYTVFGSIRRAHQRYHISVQLVEVGTELVEWARTYTASENELFDIQSHIAGSIANKLQPSVQTAELRRTSGFKPADLSAYHLTLRAKELAFRLKRESFGEARDLLLMAAEKDPTFAPTFIALTDWYSISLGQGWSDDPGRDWKALEDAASRALRLSGESGRALAMYAHNQTIQHGADARTESMLSNALEQTPSDAEALVWSVPTLAFLGKADAAVENGERAASLSPSDPFMFRYQHFLSIAYFAQRDYGKAAEIGVTSAEANPMYASNVRMTAAAFAASGNMPEARRFAEMAMEIDPGYSLSRYEKTQPFKDPETATALLENLRKAGLPR</sequence>
<dbReference type="InterPro" id="IPR051677">
    <property type="entry name" value="AfsR-DnrI-RedD_regulator"/>
</dbReference>
<dbReference type="GO" id="GO:0006355">
    <property type="term" value="P:regulation of DNA-templated transcription"/>
    <property type="evidence" value="ECO:0007669"/>
    <property type="project" value="InterPro"/>
</dbReference>
<dbReference type="Gene3D" id="1.25.40.10">
    <property type="entry name" value="Tetratricopeptide repeat domain"/>
    <property type="match status" value="2"/>
</dbReference>
<dbReference type="Pfam" id="PF03704">
    <property type="entry name" value="BTAD"/>
    <property type="match status" value="1"/>
</dbReference>
<organism evidence="2 3">
    <name type="scientific">Pseudoruegeria aquimaris</name>
    <dbReference type="NCBI Taxonomy" id="393663"/>
    <lineage>
        <taxon>Bacteria</taxon>
        <taxon>Pseudomonadati</taxon>
        <taxon>Pseudomonadota</taxon>
        <taxon>Alphaproteobacteria</taxon>
        <taxon>Rhodobacterales</taxon>
        <taxon>Roseobacteraceae</taxon>
        <taxon>Pseudoruegeria</taxon>
    </lineage>
</organism>
<accession>A0A1Y5TSY1</accession>
<dbReference type="AlphaFoldDB" id="A0A1Y5TSY1"/>
<dbReference type="InterPro" id="IPR016032">
    <property type="entry name" value="Sig_transdc_resp-reg_C-effctor"/>
</dbReference>
<dbReference type="RefSeq" id="WP_176244185.1">
    <property type="nucleotide sequence ID" value="NZ_FWFQ01000055.1"/>
</dbReference>
<dbReference type="SUPFAM" id="SSF48452">
    <property type="entry name" value="TPR-like"/>
    <property type="match status" value="2"/>
</dbReference>
<feature type="domain" description="Bacterial transcriptional activator" evidence="1">
    <location>
        <begin position="101"/>
        <end position="238"/>
    </location>
</feature>
<evidence type="ECO:0000313" key="2">
    <source>
        <dbReference type="EMBL" id="SLN69470.1"/>
    </source>
</evidence>
<dbReference type="SMART" id="SM01043">
    <property type="entry name" value="BTAD"/>
    <property type="match status" value="1"/>
</dbReference>
<dbReference type="Gene3D" id="3.40.50.10070">
    <property type="entry name" value="TolB, N-terminal domain"/>
    <property type="match status" value="1"/>
</dbReference>
<dbReference type="SUPFAM" id="SSF46894">
    <property type="entry name" value="C-terminal effector domain of the bipartite response regulators"/>
    <property type="match status" value="1"/>
</dbReference>
<keyword evidence="3" id="KW-1185">Reference proteome</keyword>
<dbReference type="EMBL" id="FWFQ01000055">
    <property type="protein sequence ID" value="SLN69470.1"/>
    <property type="molecule type" value="Genomic_DNA"/>
</dbReference>